<dbReference type="EMBL" id="NIRI02000056">
    <property type="protein sequence ID" value="KAG5442796.1"/>
    <property type="molecule type" value="Genomic_DNA"/>
</dbReference>
<organism evidence="2 3">
    <name type="scientific">Clonorchis sinensis</name>
    <name type="common">Chinese liver fluke</name>
    <dbReference type="NCBI Taxonomy" id="79923"/>
    <lineage>
        <taxon>Eukaryota</taxon>
        <taxon>Metazoa</taxon>
        <taxon>Spiralia</taxon>
        <taxon>Lophotrochozoa</taxon>
        <taxon>Platyhelminthes</taxon>
        <taxon>Trematoda</taxon>
        <taxon>Digenea</taxon>
        <taxon>Opisthorchiida</taxon>
        <taxon>Opisthorchiata</taxon>
        <taxon>Opisthorchiidae</taxon>
        <taxon>Clonorchis</taxon>
    </lineage>
</organism>
<feature type="compositionally biased region" description="Basic residues" evidence="1">
    <location>
        <begin position="355"/>
        <end position="367"/>
    </location>
</feature>
<protein>
    <submittedName>
        <fullName evidence="2">Uncharacterized protein</fullName>
    </submittedName>
</protein>
<dbReference type="InParanoid" id="A0A3R7JPK1"/>
<gene>
    <name evidence="2" type="ORF">CSKR_113421</name>
</gene>
<keyword evidence="3" id="KW-1185">Reference proteome</keyword>
<reference evidence="2 3" key="2">
    <citation type="journal article" date="2021" name="Genomics">
        <title>High-quality reference genome for Clonorchis sinensis.</title>
        <authorList>
            <person name="Young N.D."/>
            <person name="Stroehlein A.J."/>
            <person name="Kinkar L."/>
            <person name="Wang T."/>
            <person name="Sohn W.M."/>
            <person name="Chang B.C.H."/>
            <person name="Kaur P."/>
            <person name="Weisz D."/>
            <person name="Dudchenko O."/>
            <person name="Aiden E.L."/>
            <person name="Korhonen P.K."/>
            <person name="Gasser R.B."/>
        </authorList>
    </citation>
    <scope>NUCLEOTIDE SEQUENCE [LARGE SCALE GENOMIC DNA]</scope>
    <source>
        <strain evidence="2">Cs-k2</strain>
    </source>
</reference>
<feature type="region of interest" description="Disordered" evidence="1">
    <location>
        <begin position="346"/>
        <end position="375"/>
    </location>
</feature>
<dbReference type="Proteomes" id="UP000286415">
    <property type="component" value="Unassembled WGS sequence"/>
</dbReference>
<dbReference type="AlphaFoldDB" id="A0A3R7JPK1"/>
<name>A0A3R7JPK1_CLOSI</name>
<evidence type="ECO:0000313" key="3">
    <source>
        <dbReference type="Proteomes" id="UP000286415"/>
    </source>
</evidence>
<comment type="caution">
    <text evidence="2">The sequence shown here is derived from an EMBL/GenBank/DDBJ whole genome shotgun (WGS) entry which is preliminary data.</text>
</comment>
<sequence length="375" mass="41873">MDCVSTLSKGEVSTSLREVAKRSRKNFPVPRYICTPTSDQLQQRVPVLFSSNPVFIPLINATKVHGHIPELDNPPSPKAMRHSFMRANEGVAVPKLSSLRRLESRKLRSEWLRDLEHRAFWSHVIFGVNKIMRLLENSEARLDDDKPPVNPKLVCVLVDGGWLASPLGHHIARLCSTFGVRLVSIKPLKSLASMFSTSFRTIKKAIAIGICLSASAPNELQAWFASFCTTVPLLDQPIKRVRDSGSGTAPAHLKGDAMGVDENGEPWDQYQIDATKLYVFDADSYELPSEQVLSLPELRSYLSSYSALSLRPVYSTVEDNRAAFLSELATQDSQTVEFQPTVLKIMKPQEDAERRSRKKKKRKKVKKSAGGDVTT</sequence>
<dbReference type="OrthoDB" id="6249125at2759"/>
<accession>A0A3R7JPK1</accession>
<evidence type="ECO:0000256" key="1">
    <source>
        <dbReference type="SAM" id="MobiDB-lite"/>
    </source>
</evidence>
<proteinExistence type="predicted"/>
<evidence type="ECO:0000313" key="2">
    <source>
        <dbReference type="EMBL" id="KAG5442796.1"/>
    </source>
</evidence>
<reference evidence="2 3" key="1">
    <citation type="journal article" date="2018" name="Biotechnol. Adv.">
        <title>Improved genomic resources and new bioinformatic workflow for the carcinogenic parasite Clonorchis sinensis: Biotechnological implications.</title>
        <authorList>
            <person name="Wang D."/>
            <person name="Korhonen P.K."/>
            <person name="Gasser R.B."/>
            <person name="Young N.D."/>
        </authorList>
    </citation>
    <scope>NUCLEOTIDE SEQUENCE [LARGE SCALE GENOMIC DNA]</scope>
    <source>
        <strain evidence="2">Cs-k2</strain>
    </source>
</reference>